<dbReference type="Proteomes" id="UP000485058">
    <property type="component" value="Unassembled WGS sequence"/>
</dbReference>
<sequence>VAVFALFKLVRVGSHADNLLQLLQAGAAHGLLGVLSSSLAEGAAASLPQSQVSAPLPPPAPATASGGPRAAGDGAALDMASALLLDLALLPEAPKHAAASGLVAPLVQ</sequence>
<comment type="caution">
    <text evidence="2">The sequence shown here is derived from an EMBL/GenBank/DDBJ whole genome shotgun (WGS) entry which is preliminary data.</text>
</comment>
<evidence type="ECO:0000313" key="2">
    <source>
        <dbReference type="EMBL" id="GFH10290.1"/>
    </source>
</evidence>
<evidence type="ECO:0000256" key="1">
    <source>
        <dbReference type="SAM" id="MobiDB-lite"/>
    </source>
</evidence>
<feature type="non-terminal residue" evidence="2">
    <location>
        <position position="108"/>
    </location>
</feature>
<organism evidence="2 3">
    <name type="scientific">Haematococcus lacustris</name>
    <name type="common">Green alga</name>
    <name type="synonym">Haematococcus pluvialis</name>
    <dbReference type="NCBI Taxonomy" id="44745"/>
    <lineage>
        <taxon>Eukaryota</taxon>
        <taxon>Viridiplantae</taxon>
        <taxon>Chlorophyta</taxon>
        <taxon>core chlorophytes</taxon>
        <taxon>Chlorophyceae</taxon>
        <taxon>CS clade</taxon>
        <taxon>Chlamydomonadales</taxon>
        <taxon>Haematococcaceae</taxon>
        <taxon>Haematococcus</taxon>
    </lineage>
</organism>
<accession>A0A699YJK9</accession>
<dbReference type="AlphaFoldDB" id="A0A699YJK9"/>
<reference evidence="2 3" key="1">
    <citation type="submission" date="2020-02" db="EMBL/GenBank/DDBJ databases">
        <title>Draft genome sequence of Haematococcus lacustris strain NIES-144.</title>
        <authorList>
            <person name="Morimoto D."/>
            <person name="Nakagawa S."/>
            <person name="Yoshida T."/>
            <person name="Sawayama S."/>
        </authorList>
    </citation>
    <scope>NUCLEOTIDE SEQUENCE [LARGE SCALE GENOMIC DNA]</scope>
    <source>
        <strain evidence="2 3">NIES-144</strain>
    </source>
</reference>
<keyword evidence="3" id="KW-1185">Reference proteome</keyword>
<protein>
    <submittedName>
        <fullName evidence="2">Uncharacterized protein</fullName>
    </submittedName>
</protein>
<dbReference type="EMBL" id="BLLF01000303">
    <property type="protein sequence ID" value="GFH10290.1"/>
    <property type="molecule type" value="Genomic_DNA"/>
</dbReference>
<gene>
    <name evidence="2" type="ORF">HaLaN_05574</name>
</gene>
<evidence type="ECO:0000313" key="3">
    <source>
        <dbReference type="Proteomes" id="UP000485058"/>
    </source>
</evidence>
<proteinExistence type="predicted"/>
<feature type="non-terminal residue" evidence="2">
    <location>
        <position position="1"/>
    </location>
</feature>
<feature type="region of interest" description="Disordered" evidence="1">
    <location>
        <begin position="48"/>
        <end position="72"/>
    </location>
</feature>
<name>A0A699YJK9_HAELA</name>
<feature type="compositionally biased region" description="Low complexity" evidence="1">
    <location>
        <begin position="62"/>
        <end position="72"/>
    </location>
</feature>